<dbReference type="RefSeq" id="WP_079681842.1">
    <property type="nucleotide sequence ID" value="NZ_FUYQ01000001.1"/>
</dbReference>
<dbReference type="AlphaFoldDB" id="A0A1T4ZS66"/>
<evidence type="ECO:0000256" key="1">
    <source>
        <dbReference type="SAM" id="Phobius"/>
    </source>
</evidence>
<feature type="transmembrane region" description="Helical" evidence="1">
    <location>
        <begin position="231"/>
        <end position="255"/>
    </location>
</feature>
<feature type="transmembrane region" description="Helical" evidence="1">
    <location>
        <begin position="267"/>
        <end position="286"/>
    </location>
</feature>
<dbReference type="Proteomes" id="UP000190852">
    <property type="component" value="Unassembled WGS sequence"/>
</dbReference>
<sequence>MKILLRNANGMLTLLLGVVVFIFYAFFYANHLHFQEQLQLFQFTVPYFIESISIPSGFTAFLSQFITQFFYLPWVGPVLMALLMVRLQLMVKWVAFRIKRNPNLEPFTFAPPLFLWALLCDENYMLGGLVALILTLQLVWVLTKISSPVVRIVATMIFIPITYWLAGGTAVLMPLIMIVFELTRPTENRVSAWGIGAGYLILMLISPLIAKNYLVLLPSMQVFIGYGYYRYLIYLPFGILLLWALTFLVMLLYAFLPKSVMDGKKSLPFYISSLFLVWGGAAYLVAGSYNRIAEEVMTYDYLVRTQQWDKAVALAEKDAPANPLAVASLNLALSQKGLLGDKMFHFIQNGSEGLIPQFDRDYLLPMMVGEVYYYLGLTNTAQRFAFEGMEAIPDYQKSARCLKRLAETNLINGSYEVSRKYLLILQNTFFYKDWATETLAYLGDEDRINNHPEWGRIRKFRPKEDFLFDGNQLDMILGMLIQQEPKNRMAYEYLMGYCLLNKDLPHFMQYVDLGKEIGYKSMPISYQEAALYVWGLQSTDLSQTPFPVNNEVKKRMQTYAGIYTTREDAQMYFEKEFADTYWYYFHYRHKNIIKRNEEFRQMH</sequence>
<dbReference type="InterPro" id="IPR045692">
    <property type="entry name" value="DUF6057"/>
</dbReference>
<keyword evidence="1" id="KW-0812">Transmembrane</keyword>
<organism evidence="2 3">
    <name type="scientific">Parabacteroides chartae</name>
    <dbReference type="NCBI Taxonomy" id="1037355"/>
    <lineage>
        <taxon>Bacteria</taxon>
        <taxon>Pseudomonadati</taxon>
        <taxon>Bacteroidota</taxon>
        <taxon>Bacteroidia</taxon>
        <taxon>Bacteroidales</taxon>
        <taxon>Tannerellaceae</taxon>
        <taxon>Parabacteroides</taxon>
    </lineage>
</organism>
<evidence type="ECO:0000313" key="2">
    <source>
        <dbReference type="EMBL" id="SKB25592.1"/>
    </source>
</evidence>
<feature type="transmembrane region" description="Helical" evidence="1">
    <location>
        <begin position="69"/>
        <end position="89"/>
    </location>
</feature>
<evidence type="ECO:0008006" key="4">
    <source>
        <dbReference type="Google" id="ProtNLM"/>
    </source>
</evidence>
<name>A0A1T4ZS66_9BACT</name>
<protein>
    <recommendedName>
        <fullName evidence="4">Transmembrane protein</fullName>
    </recommendedName>
</protein>
<feature type="transmembrane region" description="Helical" evidence="1">
    <location>
        <begin position="12"/>
        <end position="29"/>
    </location>
</feature>
<keyword evidence="1" id="KW-0472">Membrane</keyword>
<feature type="transmembrane region" description="Helical" evidence="1">
    <location>
        <begin position="155"/>
        <end position="180"/>
    </location>
</feature>
<accession>A0A1T4ZS66</accession>
<feature type="transmembrane region" description="Helical" evidence="1">
    <location>
        <begin position="192"/>
        <end position="210"/>
    </location>
</feature>
<dbReference type="Pfam" id="PF19529">
    <property type="entry name" value="DUF6057"/>
    <property type="match status" value="1"/>
</dbReference>
<keyword evidence="1" id="KW-1133">Transmembrane helix</keyword>
<gene>
    <name evidence="2" type="ORF">SAMN05660349_00056</name>
</gene>
<proteinExistence type="predicted"/>
<feature type="transmembrane region" description="Helical" evidence="1">
    <location>
        <begin position="41"/>
        <end position="62"/>
    </location>
</feature>
<keyword evidence="3" id="KW-1185">Reference proteome</keyword>
<feature type="transmembrane region" description="Helical" evidence="1">
    <location>
        <begin position="124"/>
        <end position="143"/>
    </location>
</feature>
<reference evidence="3" key="1">
    <citation type="submission" date="2017-02" db="EMBL/GenBank/DDBJ databases">
        <authorList>
            <person name="Varghese N."/>
            <person name="Submissions S."/>
        </authorList>
    </citation>
    <scope>NUCLEOTIDE SEQUENCE [LARGE SCALE GENOMIC DNA]</scope>
    <source>
        <strain evidence="3">DSM 24967</strain>
    </source>
</reference>
<dbReference type="EMBL" id="FUYQ01000001">
    <property type="protein sequence ID" value="SKB25592.1"/>
    <property type="molecule type" value="Genomic_DNA"/>
</dbReference>
<evidence type="ECO:0000313" key="3">
    <source>
        <dbReference type="Proteomes" id="UP000190852"/>
    </source>
</evidence>